<accession>A0A9J7N6R6</accession>
<reference evidence="3" key="2">
    <citation type="submission" date="2025-08" db="UniProtKB">
        <authorList>
            <consortium name="RefSeq"/>
        </authorList>
    </citation>
    <scope>IDENTIFICATION</scope>
    <source>
        <strain evidence="3">S238N-H82</strain>
        <tissue evidence="3">Testes</tissue>
    </source>
</reference>
<dbReference type="Proteomes" id="UP000001554">
    <property type="component" value="Chromosome 11"/>
</dbReference>
<dbReference type="AlphaFoldDB" id="A0A9J7N6R6"/>
<dbReference type="RefSeq" id="XP_035691985.1">
    <property type="nucleotide sequence ID" value="XM_035836092.1"/>
</dbReference>
<evidence type="ECO:0000313" key="3">
    <source>
        <dbReference type="RefSeq" id="XP_035691985.1"/>
    </source>
</evidence>
<keyword evidence="2" id="KW-1185">Reference proteome</keyword>
<proteinExistence type="predicted"/>
<organism evidence="2 3">
    <name type="scientific">Branchiostoma floridae</name>
    <name type="common">Florida lancelet</name>
    <name type="synonym">Amphioxus</name>
    <dbReference type="NCBI Taxonomy" id="7739"/>
    <lineage>
        <taxon>Eukaryota</taxon>
        <taxon>Metazoa</taxon>
        <taxon>Chordata</taxon>
        <taxon>Cephalochordata</taxon>
        <taxon>Leptocardii</taxon>
        <taxon>Amphioxiformes</taxon>
        <taxon>Branchiostomatidae</taxon>
        <taxon>Branchiostoma</taxon>
    </lineage>
</organism>
<dbReference type="KEGG" id="bfo:118426600"/>
<name>A0A9J7N6R6_BRAFL</name>
<gene>
    <name evidence="3" type="primary">LOC118426600</name>
</gene>
<evidence type="ECO:0000313" key="2">
    <source>
        <dbReference type="Proteomes" id="UP000001554"/>
    </source>
</evidence>
<reference evidence="2" key="1">
    <citation type="journal article" date="2020" name="Nat. Ecol. Evol.">
        <title>Deeply conserved synteny resolves early events in vertebrate evolution.</title>
        <authorList>
            <person name="Simakov O."/>
            <person name="Marletaz F."/>
            <person name="Yue J.X."/>
            <person name="O'Connell B."/>
            <person name="Jenkins J."/>
            <person name="Brandt A."/>
            <person name="Calef R."/>
            <person name="Tung C.H."/>
            <person name="Huang T.K."/>
            <person name="Schmutz J."/>
            <person name="Satoh N."/>
            <person name="Yu J.K."/>
            <person name="Putnam N.H."/>
            <person name="Green R.E."/>
            <person name="Rokhsar D.S."/>
        </authorList>
    </citation>
    <scope>NUCLEOTIDE SEQUENCE [LARGE SCALE GENOMIC DNA]</scope>
    <source>
        <strain evidence="2">S238N-H82</strain>
    </source>
</reference>
<evidence type="ECO:0000256" key="1">
    <source>
        <dbReference type="SAM" id="MobiDB-lite"/>
    </source>
</evidence>
<protein>
    <submittedName>
        <fullName evidence="3">Uncharacterized protein LOC118426600</fullName>
    </submittedName>
</protein>
<feature type="region of interest" description="Disordered" evidence="1">
    <location>
        <begin position="50"/>
        <end position="77"/>
    </location>
</feature>
<sequence>MEEGEVDAAERRSEIFLSVDEERGHVERSVLSESMAEFCEGLRTHWAVKSSTETTPTPGATVEEEEAEANAEMEEEVLSGTNGTIAVQQRKKRVVGTRVCYWATRNICSRTCGRVCGKRRRRALTDGEPDQEVKKRAKRGWIRRVVRRVVSAVCRAVCTWGCRALRVKVCTWVG</sequence>
<feature type="compositionally biased region" description="Low complexity" evidence="1">
    <location>
        <begin position="52"/>
        <end position="61"/>
    </location>
</feature>
<feature type="compositionally biased region" description="Acidic residues" evidence="1">
    <location>
        <begin position="62"/>
        <end position="77"/>
    </location>
</feature>
<dbReference type="GeneID" id="118426600"/>